<comment type="caution">
    <text evidence="1">The sequence shown here is derived from an EMBL/GenBank/DDBJ whole genome shotgun (WGS) entry which is preliminary data.</text>
</comment>
<dbReference type="EMBL" id="CM056803">
    <property type="protein sequence ID" value="KAJ8707477.1"/>
    <property type="molecule type" value="Genomic_DNA"/>
</dbReference>
<gene>
    <name evidence="1" type="ORF">PYW08_010729</name>
</gene>
<evidence type="ECO:0000313" key="1">
    <source>
        <dbReference type="EMBL" id="KAJ8707477.1"/>
    </source>
</evidence>
<organism evidence="1 2">
    <name type="scientific">Mythimna loreyi</name>
    <dbReference type="NCBI Taxonomy" id="667449"/>
    <lineage>
        <taxon>Eukaryota</taxon>
        <taxon>Metazoa</taxon>
        <taxon>Ecdysozoa</taxon>
        <taxon>Arthropoda</taxon>
        <taxon>Hexapoda</taxon>
        <taxon>Insecta</taxon>
        <taxon>Pterygota</taxon>
        <taxon>Neoptera</taxon>
        <taxon>Endopterygota</taxon>
        <taxon>Lepidoptera</taxon>
        <taxon>Glossata</taxon>
        <taxon>Ditrysia</taxon>
        <taxon>Noctuoidea</taxon>
        <taxon>Noctuidae</taxon>
        <taxon>Noctuinae</taxon>
        <taxon>Hadenini</taxon>
        <taxon>Mythimna</taxon>
    </lineage>
</organism>
<name>A0ACC2Q6L1_9NEOP</name>
<evidence type="ECO:0000313" key="2">
    <source>
        <dbReference type="Proteomes" id="UP001231649"/>
    </source>
</evidence>
<accession>A0ACC2Q6L1</accession>
<reference evidence="1" key="1">
    <citation type="submission" date="2023-03" db="EMBL/GenBank/DDBJ databases">
        <title>Chromosome-level genomes of two armyworms, Mythimna separata and Mythimna loreyi, provide insights into the biosynthesis and reception of sex pheromones.</title>
        <authorList>
            <person name="Zhao H."/>
        </authorList>
    </citation>
    <scope>NUCLEOTIDE SEQUENCE</scope>
    <source>
        <strain evidence="1">BeijingLab</strain>
    </source>
</reference>
<proteinExistence type="predicted"/>
<sequence length="286" mass="33441">MVDDDTSTPSPYLFRALVGDTAIDIISWILFVLTLTAIIYGVTSWCIIKKFRHYRNYVLLSVIFVNLLRLLVYNLFTIIPGEALASYAVLRVLPIFLLILFYLSYHCWLLVLCYIFYVDFVKVFNVDIHRRFFKSSLFGWVVPFITLSIFYLIGWLLYLYDSRDIFTISNVVSMLLIPLVLNFGIYVTVVFALLRSSESRVIITTDKWRRFYICTLIFIFSNTLVITTLLEILEISNVFIAVVAEMGEYLNTIALNVYVIVVRGNRKIWGDFLNERKLRKKALEMK</sequence>
<protein>
    <submittedName>
        <fullName evidence="1">Uncharacterized protein</fullName>
    </submittedName>
</protein>
<dbReference type="Proteomes" id="UP001231649">
    <property type="component" value="Chromosome 27"/>
</dbReference>
<keyword evidence="2" id="KW-1185">Reference proteome</keyword>